<evidence type="ECO:0000313" key="5">
    <source>
        <dbReference type="Proteomes" id="UP000611227"/>
    </source>
</evidence>
<keyword evidence="2" id="KW-0472">Membrane</keyword>
<keyword evidence="2" id="KW-1133">Transmembrane helix</keyword>
<evidence type="ECO:0000256" key="1">
    <source>
        <dbReference type="ARBA" id="ARBA00023157"/>
    </source>
</evidence>
<dbReference type="Proteomes" id="UP000611227">
    <property type="component" value="Unassembled WGS sequence"/>
</dbReference>
<gene>
    <name evidence="4" type="primary">Ttn_13</name>
    <name evidence="4" type="ORF">RAMSUL_R15424</name>
</gene>
<dbReference type="GO" id="GO:0002764">
    <property type="term" value="P:immune response-regulating signaling pathway"/>
    <property type="evidence" value="ECO:0007669"/>
    <property type="project" value="TreeGrafter"/>
</dbReference>
<keyword evidence="5" id="KW-1185">Reference proteome</keyword>
<dbReference type="PANTHER" id="PTHR11738:SF186">
    <property type="entry name" value="OSTEOCLAST-ASSOCIATED IMMUNOGLOBULIN-LIKE RECEPTOR"/>
    <property type="match status" value="1"/>
</dbReference>
<feature type="non-terminal residue" evidence="4">
    <location>
        <position position="363"/>
    </location>
</feature>
<dbReference type="AlphaFoldDB" id="A0A852C9W1"/>
<reference evidence="4" key="1">
    <citation type="submission" date="2019-09" db="EMBL/GenBank/DDBJ databases">
        <title>Bird 10,000 Genomes (B10K) Project - Family phase.</title>
        <authorList>
            <person name="Zhang G."/>
        </authorList>
    </citation>
    <scope>NUCLEOTIDE SEQUENCE</scope>
    <source>
        <strain evidence="4">B10K-DU-001-30</strain>
        <tissue evidence="4">Muscle</tissue>
    </source>
</reference>
<comment type="caution">
    <text evidence="4">The sequence shown here is derived from an EMBL/GenBank/DDBJ whole genome shotgun (WGS) entry which is preliminary data.</text>
</comment>
<dbReference type="InterPro" id="IPR036179">
    <property type="entry name" value="Ig-like_dom_sf"/>
</dbReference>
<dbReference type="InterPro" id="IPR003599">
    <property type="entry name" value="Ig_sub"/>
</dbReference>
<keyword evidence="1" id="KW-1015">Disulfide bond</keyword>
<dbReference type="InterPro" id="IPR050412">
    <property type="entry name" value="Ig-like_Receptors_ImmuneReg"/>
</dbReference>
<dbReference type="InterPro" id="IPR007110">
    <property type="entry name" value="Ig-like_dom"/>
</dbReference>
<accession>A0A852C9W1</accession>
<feature type="transmembrane region" description="Helical" evidence="2">
    <location>
        <begin position="307"/>
        <end position="332"/>
    </location>
</feature>
<dbReference type="SUPFAM" id="SSF48726">
    <property type="entry name" value="Immunoglobulin"/>
    <property type="match status" value="2"/>
</dbReference>
<dbReference type="PROSITE" id="PS50835">
    <property type="entry name" value="IG_LIKE"/>
    <property type="match status" value="2"/>
</dbReference>
<proteinExistence type="predicted"/>
<dbReference type="InterPro" id="IPR013783">
    <property type="entry name" value="Ig-like_fold"/>
</dbReference>
<sequence>PPPPTMTVTPLKTQYLLGDTISIQCSAPWTTERVQGFQFSGRRGWAMEVRTSKRSYIHIYNITDPKEGGAQTCCYIIKKAEGPLCSQESKAIVINIKDRPPQPTLTLKPSSGLTIEGQPLVFSCTAPEGIVESRFYLYREKLKVLEGISITTEATTAQFLVLETKQSHAGNFSCGYEELTEGRWIPSYLSQVREVLIKEPAPPPHLDMDPATGVVDEDHPLQLTCKASRDVFRPQFHFYRNGLEVSPGQGGIRIQKLRNGSHMLVSRTSRSFSGNFSCGMEEDVEGTWVVAPRSRAVGVTIRAPLQLLPLVVGGLSGGIVLLLSFLLAVCLWRRQRGEVHWKDFQNKEDPSSYPMVKVTQGEP</sequence>
<name>A0A852C9W1_9PICI</name>
<organism evidence="4 5">
    <name type="scientific">Ramphastos sulfuratus</name>
    <dbReference type="NCBI Taxonomy" id="322582"/>
    <lineage>
        <taxon>Eukaryota</taxon>
        <taxon>Metazoa</taxon>
        <taxon>Chordata</taxon>
        <taxon>Craniata</taxon>
        <taxon>Vertebrata</taxon>
        <taxon>Euteleostomi</taxon>
        <taxon>Archelosauria</taxon>
        <taxon>Archosauria</taxon>
        <taxon>Dinosauria</taxon>
        <taxon>Saurischia</taxon>
        <taxon>Theropoda</taxon>
        <taxon>Coelurosauria</taxon>
        <taxon>Aves</taxon>
        <taxon>Neognathae</taxon>
        <taxon>Neoaves</taxon>
        <taxon>Telluraves</taxon>
        <taxon>Coraciimorphae</taxon>
        <taxon>Piciformes</taxon>
        <taxon>Ramphastidae</taxon>
        <taxon>Ramphastos</taxon>
    </lineage>
</organism>
<evidence type="ECO:0000259" key="3">
    <source>
        <dbReference type="PROSITE" id="PS50835"/>
    </source>
</evidence>
<dbReference type="Gene3D" id="2.60.40.10">
    <property type="entry name" value="Immunoglobulins"/>
    <property type="match status" value="2"/>
</dbReference>
<feature type="domain" description="Ig-like" evidence="3">
    <location>
        <begin position="204"/>
        <end position="278"/>
    </location>
</feature>
<evidence type="ECO:0000256" key="2">
    <source>
        <dbReference type="SAM" id="Phobius"/>
    </source>
</evidence>
<feature type="non-terminal residue" evidence="4">
    <location>
        <position position="1"/>
    </location>
</feature>
<feature type="domain" description="Ig-like" evidence="3">
    <location>
        <begin position="103"/>
        <end position="174"/>
    </location>
</feature>
<dbReference type="EMBL" id="WBNM01028689">
    <property type="protein sequence ID" value="NXP78112.1"/>
    <property type="molecule type" value="Genomic_DNA"/>
</dbReference>
<dbReference type="SMART" id="SM00409">
    <property type="entry name" value="IG"/>
    <property type="match status" value="2"/>
</dbReference>
<keyword evidence="2" id="KW-0812">Transmembrane</keyword>
<dbReference type="PANTHER" id="PTHR11738">
    <property type="entry name" value="MHC CLASS I NK CELL RECEPTOR"/>
    <property type="match status" value="1"/>
</dbReference>
<evidence type="ECO:0000313" key="4">
    <source>
        <dbReference type="EMBL" id="NXP78112.1"/>
    </source>
</evidence>
<protein>
    <submittedName>
        <fullName evidence="4">TITIN protein</fullName>
    </submittedName>
</protein>